<dbReference type="EMBL" id="AACS02000001">
    <property type="protein sequence ID" value="EAU92600.1"/>
    <property type="molecule type" value="Genomic_DNA"/>
</dbReference>
<feature type="transmembrane region" description="Helical" evidence="2">
    <location>
        <begin position="97"/>
        <end position="122"/>
    </location>
</feature>
<dbReference type="GO" id="GO:0035838">
    <property type="term" value="C:growing cell tip"/>
    <property type="evidence" value="ECO:0007669"/>
    <property type="project" value="TreeGrafter"/>
</dbReference>
<reference evidence="3 4" key="1">
    <citation type="journal article" date="2010" name="Proc. Natl. Acad. Sci. U.S.A.">
        <title>Insights into evolution of multicellular fungi from the assembled chromosomes of the mushroom Coprinopsis cinerea (Coprinus cinereus).</title>
        <authorList>
            <person name="Stajich J.E."/>
            <person name="Wilke S.K."/>
            <person name="Ahren D."/>
            <person name="Au C.H."/>
            <person name="Birren B.W."/>
            <person name="Borodovsky M."/>
            <person name="Burns C."/>
            <person name="Canback B."/>
            <person name="Casselton L.A."/>
            <person name="Cheng C.K."/>
            <person name="Deng J."/>
            <person name="Dietrich F.S."/>
            <person name="Fargo D.C."/>
            <person name="Farman M.L."/>
            <person name="Gathman A.C."/>
            <person name="Goldberg J."/>
            <person name="Guigo R."/>
            <person name="Hoegger P.J."/>
            <person name="Hooker J.B."/>
            <person name="Huggins A."/>
            <person name="James T.Y."/>
            <person name="Kamada T."/>
            <person name="Kilaru S."/>
            <person name="Kodira C."/>
            <person name="Kues U."/>
            <person name="Kupfer D."/>
            <person name="Kwan H.S."/>
            <person name="Lomsadze A."/>
            <person name="Li W."/>
            <person name="Lilly W.W."/>
            <person name="Ma L.J."/>
            <person name="Mackey A.J."/>
            <person name="Manning G."/>
            <person name="Martin F."/>
            <person name="Muraguchi H."/>
            <person name="Natvig D.O."/>
            <person name="Palmerini H."/>
            <person name="Ramesh M.A."/>
            <person name="Rehmeyer C.J."/>
            <person name="Roe B.A."/>
            <person name="Shenoy N."/>
            <person name="Stanke M."/>
            <person name="Ter-Hovhannisyan V."/>
            <person name="Tunlid A."/>
            <person name="Velagapudi R."/>
            <person name="Vision T.J."/>
            <person name="Zeng Q."/>
            <person name="Zolan M.E."/>
            <person name="Pukkila P.J."/>
        </authorList>
    </citation>
    <scope>NUCLEOTIDE SEQUENCE [LARGE SCALE GENOMIC DNA]</scope>
    <source>
        <strain evidence="4">Okayama-7 / 130 / ATCC MYA-4618 / FGSC 9003</strain>
    </source>
</reference>
<feature type="compositionally biased region" description="Polar residues" evidence="1">
    <location>
        <begin position="283"/>
        <end position="305"/>
    </location>
</feature>
<keyword evidence="2" id="KW-1133">Transmembrane helix</keyword>
<evidence type="ECO:0000313" key="4">
    <source>
        <dbReference type="Proteomes" id="UP000001861"/>
    </source>
</evidence>
<evidence type="ECO:0000256" key="1">
    <source>
        <dbReference type="SAM" id="MobiDB-lite"/>
    </source>
</evidence>
<feature type="region of interest" description="Disordered" evidence="1">
    <location>
        <begin position="237"/>
        <end position="260"/>
    </location>
</feature>
<feature type="compositionally biased region" description="Polar residues" evidence="1">
    <location>
        <begin position="478"/>
        <end position="505"/>
    </location>
</feature>
<dbReference type="GO" id="GO:0032153">
    <property type="term" value="C:cell division site"/>
    <property type="evidence" value="ECO:0007669"/>
    <property type="project" value="TreeGrafter"/>
</dbReference>
<feature type="compositionally biased region" description="Polar residues" evidence="1">
    <location>
        <begin position="358"/>
        <end position="385"/>
    </location>
</feature>
<evidence type="ECO:0008006" key="5">
    <source>
        <dbReference type="Google" id="ProtNLM"/>
    </source>
</evidence>
<dbReference type="OrthoDB" id="3365245at2759"/>
<keyword evidence="4" id="KW-1185">Reference proteome</keyword>
<dbReference type="RefSeq" id="XP_001829274.1">
    <property type="nucleotide sequence ID" value="XM_001829222.1"/>
</dbReference>
<accession>A8N2X6</accession>
<feature type="compositionally biased region" description="Polar residues" evidence="1">
    <location>
        <begin position="423"/>
        <end position="453"/>
    </location>
</feature>
<comment type="caution">
    <text evidence="3">The sequence shown here is derived from an EMBL/GenBank/DDBJ whole genome shotgun (WGS) entry which is preliminary data.</text>
</comment>
<dbReference type="Proteomes" id="UP000001861">
    <property type="component" value="Unassembled WGS sequence"/>
</dbReference>
<feature type="region of interest" description="Disordered" evidence="1">
    <location>
        <begin position="275"/>
        <end position="631"/>
    </location>
</feature>
<feature type="compositionally biased region" description="Pro residues" evidence="1">
    <location>
        <begin position="334"/>
        <end position="345"/>
    </location>
</feature>
<dbReference type="GO" id="GO:0005886">
    <property type="term" value="C:plasma membrane"/>
    <property type="evidence" value="ECO:0007669"/>
    <property type="project" value="InterPro"/>
</dbReference>
<dbReference type="eggNOG" id="ENOG502RZSZ">
    <property type="taxonomic scope" value="Eukaryota"/>
</dbReference>
<dbReference type="STRING" id="240176.A8N2X6"/>
<dbReference type="InterPro" id="IPR051380">
    <property type="entry name" value="pH-response_reg_palI/RIM9"/>
</dbReference>
<feature type="transmembrane region" description="Helical" evidence="2">
    <location>
        <begin position="173"/>
        <end position="194"/>
    </location>
</feature>
<dbReference type="OMA" id="VFGYCKG"/>
<keyword evidence="2" id="KW-0472">Membrane</keyword>
<name>A8N2X6_COPC7</name>
<feature type="transmembrane region" description="Helical" evidence="2">
    <location>
        <begin position="12"/>
        <end position="31"/>
    </location>
</feature>
<dbReference type="PANTHER" id="PTHR28013:SF4">
    <property type="entry name" value="MARVEL DOMAIN-CONTAINING PROTEIN"/>
    <property type="match status" value="1"/>
</dbReference>
<dbReference type="InterPro" id="IPR009571">
    <property type="entry name" value="SUR7/Rim9-like_fungi"/>
</dbReference>
<feature type="transmembrane region" description="Helical" evidence="2">
    <location>
        <begin position="134"/>
        <end position="158"/>
    </location>
</feature>
<keyword evidence="2" id="KW-0812">Transmembrane</keyword>
<feature type="compositionally biased region" description="Basic and acidic residues" evidence="1">
    <location>
        <begin position="237"/>
        <end position="249"/>
    </location>
</feature>
<organism evidence="3 4">
    <name type="scientific">Coprinopsis cinerea (strain Okayama-7 / 130 / ATCC MYA-4618 / FGSC 9003)</name>
    <name type="common">Inky cap fungus</name>
    <name type="synonym">Hormographiella aspergillata</name>
    <dbReference type="NCBI Taxonomy" id="240176"/>
    <lineage>
        <taxon>Eukaryota</taxon>
        <taxon>Fungi</taxon>
        <taxon>Dikarya</taxon>
        <taxon>Basidiomycota</taxon>
        <taxon>Agaricomycotina</taxon>
        <taxon>Agaricomycetes</taxon>
        <taxon>Agaricomycetidae</taxon>
        <taxon>Agaricales</taxon>
        <taxon>Agaricineae</taxon>
        <taxon>Psathyrellaceae</taxon>
        <taxon>Coprinopsis</taxon>
    </lineage>
</organism>
<dbReference type="Pfam" id="PF06687">
    <property type="entry name" value="SUR7"/>
    <property type="match status" value="1"/>
</dbReference>
<sequence length="631" mass="66494">MGCIRPATPGFIVTLVATVLLAVVSFCVPFFKSVYFLRASIDVEGISGSITFGTLGYCLEFAGQVNCTKPSIGYELDINGLVGNNLPIEIPNVAVKWITYALFTHVVALALSAGSAIFGLLAHVREMSMTCCSTCVSGFAAAVALIAFIFDLVLFFVAKARINAVGSATMGNAIWLTLAAWVLLFFSGCFYTLGRCCISRRPKMGGSGWGEGSGRDPRYDAPKNDYTEQMRLDAVKAEADRKARERQQKEVGLPAFAETQPLTARVEGDHVYLDDDSKDAISTGPSSPTSLARPSQNSLNSNRRQYNAGGYAQGTPGNRAIDEYYNPTNTSSSPPAPNTYPPQPQPQRQGSAHAYTPSGYSNTAGYGASPQRQPSGYTPASTGPYAQTGYGAYQSTSPPPMPSHSQGLTVPGQAPYSDPYDPYNQSGQQYGHTAGGSSYHTASSHNQQPSAYSQYDPYGQTSSSPPPQPTSYYSPQPHNQYTEQPAFLTTTSPEPYSRQPQTSATPGFPSALTPGYGASAAAGAAAATSPPPSTSMHSVSSAYHQPPQRQYTLGGDGYGNNSVPPLPEHDPYSGYPPGLDTTSGATTGAYAGATSPVRGPRPQPSAGGIPDEAPPGYDQGGSSVVGQWGKH</sequence>
<dbReference type="KEGG" id="cci:CC1G_06611"/>
<evidence type="ECO:0000313" key="3">
    <source>
        <dbReference type="EMBL" id="EAU92600.1"/>
    </source>
</evidence>
<proteinExistence type="predicted"/>
<feature type="compositionally biased region" description="Low complexity" evidence="1">
    <location>
        <begin position="581"/>
        <end position="595"/>
    </location>
</feature>
<dbReference type="PANTHER" id="PTHR28013">
    <property type="entry name" value="PROTEIN DCV1-RELATED"/>
    <property type="match status" value="1"/>
</dbReference>
<feature type="compositionally biased region" description="Low complexity" evidence="1">
    <location>
        <begin position="324"/>
        <end position="333"/>
    </location>
</feature>
<dbReference type="VEuPathDB" id="FungiDB:CC1G_06611"/>
<protein>
    <recommendedName>
        <fullName evidence="5">Pali-domain-containing protein</fullName>
    </recommendedName>
</protein>
<dbReference type="GeneID" id="6005702"/>
<evidence type="ECO:0000256" key="2">
    <source>
        <dbReference type="SAM" id="Phobius"/>
    </source>
</evidence>
<feature type="compositionally biased region" description="Low complexity" evidence="1">
    <location>
        <begin position="513"/>
        <end position="542"/>
    </location>
</feature>
<dbReference type="AlphaFoldDB" id="A8N2X6"/>
<gene>
    <name evidence="3" type="ORF">CC1G_06611</name>
</gene>
<dbReference type="InParanoid" id="A8N2X6"/>